<dbReference type="Pfam" id="PF01546">
    <property type="entry name" value="Peptidase_M20"/>
    <property type="match status" value="1"/>
</dbReference>
<dbReference type="NCBIfam" id="TIGR01891">
    <property type="entry name" value="amidohydrolases"/>
    <property type="match status" value="1"/>
</dbReference>
<dbReference type="Gene3D" id="3.40.630.10">
    <property type="entry name" value="Zn peptidases"/>
    <property type="match status" value="1"/>
</dbReference>
<dbReference type="EMBL" id="BSTI01000024">
    <property type="protein sequence ID" value="GLY70535.1"/>
    <property type="molecule type" value="Genomic_DNA"/>
</dbReference>
<feature type="binding site" evidence="1">
    <location>
        <position position="140"/>
    </location>
    <ligand>
        <name>Mn(2+)</name>
        <dbReference type="ChEBI" id="CHEBI:29035"/>
        <label>2</label>
    </ligand>
</feature>
<comment type="caution">
    <text evidence="3">The sequence shown here is derived from an EMBL/GenBank/DDBJ whole genome shotgun (WGS) entry which is preliminary data.</text>
</comment>
<dbReference type="GO" id="GO:0071713">
    <property type="term" value="F:para-aminobenzoyl-glutamate hydrolase activity"/>
    <property type="evidence" value="ECO:0007669"/>
    <property type="project" value="TreeGrafter"/>
</dbReference>
<dbReference type="InterPro" id="IPR036264">
    <property type="entry name" value="Bact_exopeptidase_dim_dom"/>
</dbReference>
<feature type="binding site" evidence="1">
    <location>
        <position position="392"/>
    </location>
    <ligand>
        <name>Mn(2+)</name>
        <dbReference type="ChEBI" id="CHEBI:29035"/>
        <label>2</label>
    </ligand>
</feature>
<protein>
    <submittedName>
        <fullName evidence="3">Peptidase M20</fullName>
    </submittedName>
</protein>
<evidence type="ECO:0000313" key="3">
    <source>
        <dbReference type="EMBL" id="GLY70535.1"/>
    </source>
</evidence>
<dbReference type="RefSeq" id="WP_285489679.1">
    <property type="nucleotide sequence ID" value="NZ_BSTI01000024.1"/>
</dbReference>
<dbReference type="GO" id="GO:0016805">
    <property type="term" value="F:dipeptidase activity"/>
    <property type="evidence" value="ECO:0007669"/>
    <property type="project" value="TreeGrafter"/>
</dbReference>
<feature type="domain" description="Peptidase M20 dimerisation" evidence="2">
    <location>
        <begin position="221"/>
        <end position="310"/>
    </location>
</feature>
<keyword evidence="1" id="KW-0479">Metal-binding</keyword>
<gene>
    <name evidence="3" type="ORF">Atai01_71540</name>
</gene>
<keyword evidence="1" id="KW-0464">Manganese</keyword>
<evidence type="ECO:0000313" key="4">
    <source>
        <dbReference type="Proteomes" id="UP001165136"/>
    </source>
</evidence>
<comment type="cofactor">
    <cofactor evidence="1">
        <name>Mn(2+)</name>
        <dbReference type="ChEBI" id="CHEBI:29035"/>
    </cofactor>
    <text evidence="1">The Mn(2+) ion enhances activity.</text>
</comment>
<dbReference type="Proteomes" id="UP001165136">
    <property type="component" value="Unassembled WGS sequence"/>
</dbReference>
<dbReference type="InterPro" id="IPR011650">
    <property type="entry name" value="Peptidase_M20_dimer"/>
</dbReference>
<reference evidence="3" key="1">
    <citation type="submission" date="2023-03" db="EMBL/GenBank/DDBJ databases">
        <title>Amycolatopsis taiwanensis NBRC 103393.</title>
        <authorList>
            <person name="Ichikawa N."/>
            <person name="Sato H."/>
            <person name="Tonouchi N."/>
        </authorList>
    </citation>
    <scope>NUCLEOTIDE SEQUENCE</scope>
    <source>
        <strain evidence="3">NBRC 103393</strain>
    </source>
</reference>
<organism evidence="3 4">
    <name type="scientific">Amycolatopsis taiwanensis</name>
    <dbReference type="NCBI Taxonomy" id="342230"/>
    <lineage>
        <taxon>Bacteria</taxon>
        <taxon>Bacillati</taxon>
        <taxon>Actinomycetota</taxon>
        <taxon>Actinomycetes</taxon>
        <taxon>Pseudonocardiales</taxon>
        <taxon>Pseudonocardiaceae</taxon>
        <taxon>Amycolatopsis</taxon>
    </lineage>
</organism>
<dbReference type="PANTHER" id="PTHR30575:SF3">
    <property type="entry name" value="PEPTIDASE M20 DIMERISATION DOMAIN-CONTAINING PROTEIN"/>
    <property type="match status" value="1"/>
</dbReference>
<dbReference type="AlphaFoldDB" id="A0A9W6VJB1"/>
<feature type="binding site" evidence="1">
    <location>
        <position position="198"/>
    </location>
    <ligand>
        <name>Mn(2+)</name>
        <dbReference type="ChEBI" id="CHEBI:29035"/>
        <label>2</label>
    </ligand>
</feature>
<keyword evidence="4" id="KW-1185">Reference proteome</keyword>
<dbReference type="GO" id="GO:0046872">
    <property type="term" value="F:metal ion binding"/>
    <property type="evidence" value="ECO:0007669"/>
    <property type="project" value="UniProtKB-KW"/>
</dbReference>
<dbReference type="GO" id="GO:0046657">
    <property type="term" value="P:folic acid catabolic process"/>
    <property type="evidence" value="ECO:0007669"/>
    <property type="project" value="TreeGrafter"/>
</dbReference>
<dbReference type="Pfam" id="PF07687">
    <property type="entry name" value="M20_dimer"/>
    <property type="match status" value="1"/>
</dbReference>
<proteinExistence type="predicted"/>
<evidence type="ECO:0000256" key="1">
    <source>
        <dbReference type="PIRSR" id="PIRSR005962-1"/>
    </source>
</evidence>
<dbReference type="SUPFAM" id="SSF55031">
    <property type="entry name" value="Bacterial exopeptidase dimerisation domain"/>
    <property type="match status" value="1"/>
</dbReference>
<sequence length="428" mass="44362">MTSSMTVTELRRDFHQHPEVGFCEFRTASRAAGVLADLGWDVGAGADVLDPNTRLGVPAPEVLDAAYRRAADADGDDRFLPAMRGGLTGVVATLRGKRPGPVVALRADLDALPLTESDDPAHIPTRDGFRSRWPGAMHACGHDGHAAVALELARRLSDQDFPGTVRLVLQPAEEGGRGAAGMVAAGVADDVDIFLAAHLGMGLPTGTVCPAIPDLLANSKLRATFQGSASHASMAPEQGRHALLGAAAATLGVHTMPRFSGHETRVNVGMLTSGTSSNIVPDTAVMLLETRADDGNVNEDLERRVRAVLAGAANMYGLDLNVTLVGAVTTATNDPLLVNMIEEASRAAGAEVTGPGAGIGSDDATAFMRRVQDHGGVACYFGIGADSPAPHHASRFDVDEAALPVAVAVLEHVLRTGTTGNFSAGRFA</sequence>
<dbReference type="InterPro" id="IPR002933">
    <property type="entry name" value="Peptidase_M20"/>
</dbReference>
<dbReference type="PANTHER" id="PTHR30575">
    <property type="entry name" value="PEPTIDASE M20"/>
    <property type="match status" value="1"/>
</dbReference>
<dbReference type="PIRSF" id="PIRSF005962">
    <property type="entry name" value="Pept_M20D_amidohydro"/>
    <property type="match status" value="1"/>
</dbReference>
<dbReference type="GO" id="GO:0005737">
    <property type="term" value="C:cytoplasm"/>
    <property type="evidence" value="ECO:0007669"/>
    <property type="project" value="TreeGrafter"/>
</dbReference>
<dbReference type="InterPro" id="IPR017439">
    <property type="entry name" value="Amidohydrolase"/>
</dbReference>
<feature type="binding site" evidence="1">
    <location>
        <position position="142"/>
    </location>
    <ligand>
        <name>Mn(2+)</name>
        <dbReference type="ChEBI" id="CHEBI:29035"/>
        <label>2</label>
    </ligand>
</feature>
<accession>A0A9W6VJB1</accession>
<evidence type="ECO:0000259" key="2">
    <source>
        <dbReference type="Pfam" id="PF07687"/>
    </source>
</evidence>
<dbReference type="SUPFAM" id="SSF53187">
    <property type="entry name" value="Zn-dependent exopeptidases"/>
    <property type="match status" value="1"/>
</dbReference>
<feature type="binding site" evidence="1">
    <location>
        <position position="174"/>
    </location>
    <ligand>
        <name>Mn(2+)</name>
        <dbReference type="ChEBI" id="CHEBI:29035"/>
        <label>2</label>
    </ligand>
</feature>
<name>A0A9W6VJB1_9PSEU</name>
<dbReference type="InterPro" id="IPR052030">
    <property type="entry name" value="Peptidase_M20/M20A_hydrolases"/>
</dbReference>